<proteinExistence type="predicted"/>
<sequence length="320" mass="38419">MESEFQNKTNLEKNRNKRKIQDDQEEITFKKRIYEKYFCNTSDENFLGKCNLKQIDYYESLNLDFKNCKNFTNNFVLKINKKVNEVVKQIRKYSNVNEIHINNPVYEVLTLIKNARYTLSNELTKNKYDKILEKKYEFKKKMFASYQMDDIFIIQDKLQNTLVFVTDKLNTFVVQNFFPNIHNFLEEYIEQESKTFIVTRPTSMNRIQVEWTLFENEKTMTRSEIGDMIKSYFSKFGNIVLVYVCPLIKNKVIIEYDTLEAVKEALKINNDPLVRYKVKEFLLIKYYNSNLLKNIEEKINTLNKNITSLLDNQTNDIMME</sequence>
<dbReference type="EMBL" id="MF143631">
    <property type="protein sequence ID" value="AVA31183.1"/>
    <property type="molecule type" value="Genomic_DNA"/>
</dbReference>
<gene>
    <name evidence="1" type="ORF">Oxoc_ORF84</name>
</gene>
<accession>A0A2L0WU55</accession>
<dbReference type="SUPFAM" id="SSF54928">
    <property type="entry name" value="RNA-binding domain, RBD"/>
    <property type="match status" value="1"/>
</dbReference>
<dbReference type="Gene3D" id="3.30.70.330">
    <property type="match status" value="1"/>
</dbReference>
<dbReference type="InterPro" id="IPR035979">
    <property type="entry name" value="RBD_domain_sf"/>
</dbReference>
<evidence type="ECO:0000313" key="1">
    <source>
        <dbReference type="EMBL" id="AVA31183.1"/>
    </source>
</evidence>
<protein>
    <submittedName>
        <fullName evidence="1">Djbp</fullName>
    </submittedName>
</protein>
<name>A0A2L0WU55_9ABAC</name>
<organism evidence="1 2">
    <name type="scientific">Oxyplax ochracea nucleopolyhedrovirus</name>
    <dbReference type="NCBI Taxonomy" id="2083176"/>
    <lineage>
        <taxon>Viruses</taxon>
        <taxon>Viruses incertae sedis</taxon>
        <taxon>Naldaviricetes</taxon>
        <taxon>Lefavirales</taxon>
        <taxon>Baculoviridae</taxon>
        <taxon>Alphabaculovirus</taxon>
        <taxon>Alphabaculovirus oxochraceae</taxon>
    </lineage>
</organism>
<dbReference type="InterPro" id="IPR012677">
    <property type="entry name" value="Nucleotide-bd_a/b_plait_sf"/>
</dbReference>
<reference evidence="1 2" key="1">
    <citation type="journal article" date="2018" name="PLoS ONE">
        <title>Genome analysis of a novel Group I alphabaculovirus obtained from Oxyplax ochracea.</title>
        <authorList>
            <person name="Wang J."/>
            <person name="Hou D."/>
            <person name="Wang Q."/>
            <person name="Kuang W."/>
            <person name="Zhang L."/>
            <person name="Li J."/>
            <person name="Shen S."/>
            <person name="Deng F."/>
            <person name="Wang H."/>
            <person name="Hu Z."/>
            <person name="Wang M."/>
        </authorList>
    </citation>
    <scope>NUCLEOTIDE SEQUENCE [LARGE SCALE GENOMIC DNA]</scope>
    <source>
        <strain evidence="1">435</strain>
    </source>
</reference>
<dbReference type="Proteomes" id="UP000297028">
    <property type="component" value="Segment"/>
</dbReference>
<evidence type="ECO:0000313" key="2">
    <source>
        <dbReference type="Proteomes" id="UP000297028"/>
    </source>
</evidence>
<dbReference type="GO" id="GO:0003676">
    <property type="term" value="F:nucleic acid binding"/>
    <property type="evidence" value="ECO:0007669"/>
    <property type="project" value="InterPro"/>
</dbReference>
<keyword evidence="2" id="KW-1185">Reference proteome</keyword>